<keyword evidence="2" id="KW-1185">Reference proteome</keyword>
<gene>
    <name evidence="1" type="ORF">GWM34_01140</name>
</gene>
<evidence type="ECO:0000313" key="1">
    <source>
        <dbReference type="EMBL" id="KAG8203979.1"/>
    </source>
</evidence>
<sequence length="493" mass="57025">MKQHPLVTAYKGIDDLQQLKKWFYEYDDTIDHRKKAISKVKGLLTRGKLPHGVEATSLLTSIVLDDLQRKDIDSCVLQLSYTMALIRFVNGLLDPYQQSNYAIPMHLLAKQLNLPTYFVELRHMGTHENLPSLDILRSTCSKALTWLYDNYWCHVEEANQDKQVSIGGPLTDAVEFRSNDLRTRIEDSQIYNNLKAFKRIRKQDLNKVYEKNDTTSDLAATYHRCVLDIVEFAKENCDLLVNVLLLKNYLIYPSSKVKDKKLKFNPLIIKLYEPLFEALGLSFKLKCFSKTIELIEATPSSFVDKKVYRKLGFTEKFEYDELFQVMEWVLYFMQDLLRKENVPLPVHNKNELVILFLDSLKLIEQKIPQSLLPSFTKILQGLCDVVNDGVKSEIDPETVQKLDAWNKLLNNLHSTKKFFELPPSLDDLLGLSPSPGPIPETTSSNPMKHVLDDDDDDEEEEGVRRKQHHSSDSKTYILKPHKNWRPVPFGTCI</sequence>
<evidence type="ECO:0000313" key="2">
    <source>
        <dbReference type="Proteomes" id="UP000742417"/>
    </source>
</evidence>
<dbReference type="EMBL" id="JAENJO010000002">
    <property type="protein sequence ID" value="KAG8203979.1"/>
    <property type="molecule type" value="Genomic_DNA"/>
</dbReference>
<name>A0ACB7FSE6_9ASCO</name>
<accession>A0ACB7FSE6</accession>
<comment type="caution">
    <text evidence="1">The sequence shown here is derived from an EMBL/GenBank/DDBJ whole genome shotgun (WGS) entry which is preliminary data.</text>
</comment>
<protein>
    <submittedName>
        <fullName evidence="1">Uncharacterized protein</fullName>
    </submittedName>
</protein>
<organism evidence="1 2">
    <name type="scientific">Candida africana</name>
    <dbReference type="NCBI Taxonomy" id="241526"/>
    <lineage>
        <taxon>Eukaryota</taxon>
        <taxon>Fungi</taxon>
        <taxon>Dikarya</taxon>
        <taxon>Ascomycota</taxon>
        <taxon>Saccharomycotina</taxon>
        <taxon>Pichiomycetes</taxon>
        <taxon>Debaryomycetaceae</taxon>
        <taxon>Candida/Lodderomyces clade</taxon>
        <taxon>Candida</taxon>
    </lineage>
</organism>
<reference evidence="1" key="1">
    <citation type="submission" date="2020-12" db="EMBL/GenBank/DDBJ databases">
        <title>Draft Genome of Candida africana.</title>
        <authorList>
            <person name="Ayanbimpe G.M."/>
            <person name="Enweani I.B."/>
            <person name="Aguiyi J.C."/>
            <person name="Nnadi U.P."/>
            <person name="Izam Y."/>
            <person name="Ubani A."/>
            <person name="Ngene A.C."/>
        </authorList>
    </citation>
    <scope>NUCLEOTIDE SEQUENCE</scope>
    <source>
        <strain evidence="1">CEC4854</strain>
    </source>
</reference>
<proteinExistence type="predicted"/>
<dbReference type="Proteomes" id="UP000742417">
    <property type="component" value="Unassembled WGS sequence"/>
</dbReference>
<feature type="non-terminal residue" evidence="1">
    <location>
        <position position="1"/>
    </location>
</feature>